<evidence type="ECO:0000256" key="1">
    <source>
        <dbReference type="ARBA" id="ARBA00008061"/>
    </source>
</evidence>
<dbReference type="Pfam" id="PF00128">
    <property type="entry name" value="Alpha-amylase"/>
    <property type="match status" value="1"/>
</dbReference>
<feature type="region of interest" description="Disordered" evidence="3">
    <location>
        <begin position="330"/>
        <end position="351"/>
    </location>
</feature>
<evidence type="ECO:0000313" key="6">
    <source>
        <dbReference type="Proteomes" id="UP000270021"/>
    </source>
</evidence>
<dbReference type="Gene3D" id="3.90.400.10">
    <property type="entry name" value="Oligo-1,6-glucosidase, Domain 2"/>
    <property type="match status" value="1"/>
</dbReference>
<evidence type="ECO:0000256" key="2">
    <source>
        <dbReference type="ARBA" id="ARBA00023180"/>
    </source>
</evidence>
<dbReference type="SUPFAM" id="SSF51445">
    <property type="entry name" value="(Trans)glycosidases"/>
    <property type="match status" value="1"/>
</dbReference>
<dbReference type="PANTHER" id="PTHR10357:SF179">
    <property type="entry name" value="NEUTRAL AND BASIC AMINO ACID TRANSPORT PROTEIN RBAT"/>
    <property type="match status" value="1"/>
</dbReference>
<dbReference type="CDD" id="cd11332">
    <property type="entry name" value="AmyAc_OligoGlu_TS"/>
    <property type="match status" value="1"/>
</dbReference>
<dbReference type="FunFam" id="3.90.400.10:FF:000001">
    <property type="entry name" value="Maltase A3, isoform A"/>
    <property type="match status" value="1"/>
</dbReference>
<keyword evidence="6" id="KW-1185">Reference proteome</keyword>
<gene>
    <name evidence="5" type="ORF">EJO69_05920</name>
</gene>
<reference evidence="5 6" key="1">
    <citation type="submission" date="2018-12" db="EMBL/GenBank/DDBJ databases">
        <title>Complete genome sequence of Flaviflexus salsibiostraticola KCTC 33148.</title>
        <authorList>
            <person name="Bae J.-W."/>
        </authorList>
    </citation>
    <scope>NUCLEOTIDE SEQUENCE [LARGE SCALE GENOMIC DNA]</scope>
    <source>
        <strain evidence="5 6">KCTC 33148</strain>
    </source>
</reference>
<dbReference type="Proteomes" id="UP000270021">
    <property type="component" value="Chromosome"/>
</dbReference>
<feature type="domain" description="Glycosyl hydrolase family 13 catalytic" evidence="4">
    <location>
        <begin position="12"/>
        <end position="413"/>
    </location>
</feature>
<dbReference type="GO" id="GO:0004556">
    <property type="term" value="F:alpha-amylase activity"/>
    <property type="evidence" value="ECO:0007669"/>
    <property type="project" value="TreeGrafter"/>
</dbReference>
<comment type="similarity">
    <text evidence="1">Belongs to the glycosyl hydrolase 13 family.</text>
</comment>
<keyword evidence="2" id="KW-0325">Glycoprotein</keyword>
<dbReference type="InterPro" id="IPR006047">
    <property type="entry name" value="GH13_cat_dom"/>
</dbReference>
<dbReference type="RefSeq" id="WP_126040158.1">
    <property type="nucleotide sequence ID" value="NZ_CP034438.1"/>
</dbReference>
<protein>
    <submittedName>
        <fullName evidence="5">Alpha-amylase</fullName>
    </submittedName>
</protein>
<dbReference type="SMART" id="SM00642">
    <property type="entry name" value="Aamy"/>
    <property type="match status" value="1"/>
</dbReference>
<dbReference type="GO" id="GO:0009313">
    <property type="term" value="P:oligosaccharide catabolic process"/>
    <property type="evidence" value="ECO:0007669"/>
    <property type="project" value="TreeGrafter"/>
</dbReference>
<name>A0A3Q8WTE1_9ACTO</name>
<evidence type="ECO:0000259" key="4">
    <source>
        <dbReference type="SMART" id="SM00642"/>
    </source>
</evidence>
<dbReference type="InterPro" id="IPR017853">
    <property type="entry name" value="GH"/>
</dbReference>
<dbReference type="PANTHER" id="PTHR10357">
    <property type="entry name" value="ALPHA-AMYLASE FAMILY MEMBER"/>
    <property type="match status" value="1"/>
</dbReference>
<accession>A0A3Q8WTE1</accession>
<sequence length="535" mass="60104">MDQWSRSAVIYQVYPRSFKATSGSVGDLPGITSKLDYIAQLGVDALWLSPFYRSPQKDAGYDVSDFRDVDPLFGTLEDAEALIARANQLNLKVIIDLVPNHTSDQHAWFQEALGSEPGSPARERYWFRDGRGESGELPPTNWVSVFGGPAWTRVPDGQWYLHLFDASQPDLNWENPEVHDEFESILRFWLDRGVAGFRVDVAHGLMKDPDLPDWQHTWGMVSGQEETDIPPAPMWDLDAVHDIYRSWRGVLDEYGAMMCAEAWVIDDDRRSLYVREDEFDQCFNFSFLSSPWTAADMRSTIRESYAASARVEAPTTWVLSNHDVVRLPSRMGLDRTGKGPNGIYTHDPQPDHELGARRSRAAHLLMLALPGSAYLYNGEELGLPEHTSLPDEARQDPTFFRTQGAEAGRDGCRIPLPWAADEPHAGFSPDGSWLPQPDGWADHAVDRQEADPDSYLNFIRSALAYRAKHGLGLAEIRDESEGGVLDYRVGPVRVITCFDEEAPLPEGWRVLLSSSPVDDRIGTDTTVWLVAENDV</sequence>
<dbReference type="KEGG" id="fsl:EJO69_05920"/>
<dbReference type="EMBL" id="CP034438">
    <property type="protein sequence ID" value="AZN29890.1"/>
    <property type="molecule type" value="Genomic_DNA"/>
</dbReference>
<evidence type="ECO:0000256" key="3">
    <source>
        <dbReference type="SAM" id="MobiDB-lite"/>
    </source>
</evidence>
<dbReference type="OrthoDB" id="9043248at2"/>
<organism evidence="5 6">
    <name type="scientific">Flaviflexus salsibiostraticola</name>
    <dbReference type="NCBI Taxonomy" id="1282737"/>
    <lineage>
        <taxon>Bacteria</taxon>
        <taxon>Bacillati</taxon>
        <taxon>Actinomycetota</taxon>
        <taxon>Actinomycetes</taxon>
        <taxon>Actinomycetales</taxon>
        <taxon>Actinomycetaceae</taxon>
        <taxon>Flaviflexus</taxon>
    </lineage>
</organism>
<proteinExistence type="inferred from homology"/>
<evidence type="ECO:0000313" key="5">
    <source>
        <dbReference type="EMBL" id="AZN29890.1"/>
    </source>
</evidence>
<dbReference type="InterPro" id="IPR045857">
    <property type="entry name" value="O16G_dom_2"/>
</dbReference>
<dbReference type="Gene3D" id="3.20.20.80">
    <property type="entry name" value="Glycosidases"/>
    <property type="match status" value="1"/>
</dbReference>
<dbReference type="AlphaFoldDB" id="A0A3Q8WTE1"/>